<dbReference type="CDD" id="cd12427">
    <property type="entry name" value="RRM4_hnRNPL_like"/>
    <property type="match status" value="1"/>
</dbReference>
<dbReference type="AlphaFoldDB" id="E0VY40"/>
<dbReference type="STRING" id="121224.E0VY40"/>
<dbReference type="EMBL" id="DS235843">
    <property type="protein sequence ID" value="EEB18296.1"/>
    <property type="molecule type" value="Genomic_DNA"/>
</dbReference>
<evidence type="ECO:0000256" key="2">
    <source>
        <dbReference type="PROSITE-ProRule" id="PRU00176"/>
    </source>
</evidence>
<feature type="region of interest" description="Disordered" evidence="3">
    <location>
        <begin position="248"/>
        <end position="273"/>
    </location>
</feature>
<proteinExistence type="predicted"/>
<dbReference type="SUPFAM" id="SSF54928">
    <property type="entry name" value="RNA-binding domain, RBD"/>
    <property type="match status" value="1"/>
</dbReference>
<evidence type="ECO:0000259" key="4">
    <source>
        <dbReference type="PROSITE" id="PS50102"/>
    </source>
</evidence>
<organism>
    <name type="scientific">Pediculus humanus subsp. corporis</name>
    <name type="common">Body louse</name>
    <dbReference type="NCBI Taxonomy" id="121224"/>
    <lineage>
        <taxon>Eukaryota</taxon>
        <taxon>Metazoa</taxon>
        <taxon>Ecdysozoa</taxon>
        <taxon>Arthropoda</taxon>
        <taxon>Hexapoda</taxon>
        <taxon>Insecta</taxon>
        <taxon>Pterygota</taxon>
        <taxon>Neoptera</taxon>
        <taxon>Paraneoptera</taxon>
        <taxon>Psocodea</taxon>
        <taxon>Troctomorpha</taxon>
        <taxon>Phthiraptera</taxon>
        <taxon>Anoplura</taxon>
        <taxon>Pediculidae</taxon>
        <taxon>Pediculus</taxon>
    </lineage>
</organism>
<evidence type="ECO:0000256" key="1">
    <source>
        <dbReference type="ARBA" id="ARBA00022884"/>
    </source>
</evidence>
<dbReference type="Pfam" id="PF22976">
    <property type="entry name" value="RRM_10"/>
    <property type="match status" value="1"/>
</dbReference>
<sequence length="273" mass="30389">MTPSMNFRHNPGFQGSPALLSTSGALGVTTGPVMMVYGLDTKKLNCDKLFNLFCLYGNIARIKFLKTKEGAAMIQMGDGSAVERCVQHLNNAPMFDSKNRLQLGFSKQPFLSDVTNPFVLPDGSPSFKDFIRNKYNRFANLAMSLKNRIQSPSRILHFFNTPPSLTEKMLLDLFEEKKIVPPLTIKIFPMKSERSSSGLIEFEDIEGAIEALVVLNHAPIENPNGKFPYTMKLCFSSSRQVNVNGTTRVVQNNGNNNNNNNNNNDNNNGQQST</sequence>
<dbReference type="InterPro" id="IPR012677">
    <property type="entry name" value="Nucleotide-bd_a/b_plait_sf"/>
</dbReference>
<evidence type="ECO:0000256" key="3">
    <source>
        <dbReference type="SAM" id="MobiDB-lite"/>
    </source>
</evidence>
<dbReference type="PANTHER" id="PTHR15592">
    <property type="entry name" value="MATRIN 3/NUCLEAR PROTEIN 220-RELATED"/>
    <property type="match status" value="1"/>
</dbReference>
<dbReference type="GO" id="GO:0003723">
    <property type="term" value="F:RNA binding"/>
    <property type="evidence" value="ECO:0007669"/>
    <property type="project" value="UniProtKB-UniRule"/>
</dbReference>
<dbReference type="EMBL" id="AAZO01006194">
    <property type="status" value="NOT_ANNOTATED_CDS"/>
    <property type="molecule type" value="Genomic_DNA"/>
</dbReference>
<dbReference type="SMART" id="SM00360">
    <property type="entry name" value="RRM"/>
    <property type="match status" value="2"/>
</dbReference>
<dbReference type="InterPro" id="IPR035979">
    <property type="entry name" value="RBD_domain_sf"/>
</dbReference>
<name>E0VY40_PEDHC</name>
<reference evidence="6" key="3">
    <citation type="submission" date="2021-02" db="UniProtKB">
        <authorList>
            <consortium name="EnsemblMetazoa"/>
        </authorList>
    </citation>
    <scope>IDENTIFICATION</scope>
    <source>
        <strain evidence="6">USDA</strain>
    </source>
</reference>
<reference evidence="5" key="1">
    <citation type="submission" date="2007-04" db="EMBL/GenBank/DDBJ databases">
        <title>Annotation of Pediculus humanus corporis strain USDA.</title>
        <authorList>
            <person name="Kirkness E."/>
            <person name="Hannick L."/>
            <person name="Hass B."/>
            <person name="Bruggner R."/>
            <person name="Lawson D."/>
            <person name="Bidwell S."/>
            <person name="Joardar V."/>
            <person name="Caler E."/>
            <person name="Walenz B."/>
            <person name="Inman J."/>
            <person name="Schobel S."/>
            <person name="Galinsky K."/>
            <person name="Amedeo P."/>
            <person name="Strausberg R."/>
        </authorList>
    </citation>
    <scope>NUCLEOTIDE SEQUENCE</scope>
    <source>
        <strain evidence="5">USDA</strain>
    </source>
</reference>
<dbReference type="GeneID" id="8233016"/>
<dbReference type="CTD" id="8233016"/>
<dbReference type="InterPro" id="IPR055204">
    <property type="entry name" value="HNRNPL_RRM"/>
</dbReference>
<protein>
    <submittedName>
        <fullName evidence="5">Heterogeneous nuclear ribonucleoprotein L, putative</fullName>
    </submittedName>
</protein>
<dbReference type="OMA" id="MACNHAA"/>
<dbReference type="EnsemblMetazoa" id="PHUM509110-RA">
    <property type="protein sequence ID" value="PHUM509110-PA"/>
    <property type="gene ID" value="PHUM509110"/>
</dbReference>
<dbReference type="HOGENOM" id="CLU_089084_0_0_1"/>
<gene>
    <name evidence="6" type="primary">8233016</name>
    <name evidence="5" type="ORF">Phum_PHUM509110</name>
</gene>
<dbReference type="VEuPathDB" id="VectorBase:PHUM509110"/>
<keyword evidence="1 2" id="KW-0694">RNA-binding</keyword>
<keyword evidence="5" id="KW-0687">Ribonucleoprotein</keyword>
<dbReference type="KEGG" id="phu:Phum_PHUM509110"/>
<dbReference type="GO" id="GO:1990904">
    <property type="term" value="C:ribonucleoprotein complex"/>
    <property type="evidence" value="ECO:0007669"/>
    <property type="project" value="UniProtKB-KW"/>
</dbReference>
<keyword evidence="7" id="KW-1185">Reference proteome</keyword>
<feature type="domain" description="RRM" evidence="4">
    <location>
        <begin position="32"/>
        <end position="108"/>
    </location>
</feature>
<dbReference type="Proteomes" id="UP000009046">
    <property type="component" value="Unassembled WGS sequence"/>
</dbReference>
<evidence type="ECO:0000313" key="5">
    <source>
        <dbReference type="EMBL" id="EEB18296.1"/>
    </source>
</evidence>
<accession>E0VY40</accession>
<dbReference type="Pfam" id="PF13893">
    <property type="entry name" value="RRM_5"/>
    <property type="match status" value="1"/>
</dbReference>
<dbReference type="RefSeq" id="XP_002431034.1">
    <property type="nucleotide sequence ID" value="XM_002430989.1"/>
</dbReference>
<reference evidence="5" key="2">
    <citation type="submission" date="2007-04" db="EMBL/GenBank/DDBJ databases">
        <title>The genome of the human body louse.</title>
        <authorList>
            <consortium name="The Human Body Louse Genome Consortium"/>
            <person name="Kirkness E."/>
            <person name="Walenz B."/>
            <person name="Hass B."/>
            <person name="Bruggner R."/>
            <person name="Strausberg R."/>
        </authorList>
    </citation>
    <scope>NUCLEOTIDE SEQUENCE</scope>
    <source>
        <strain evidence="5">USDA</strain>
    </source>
</reference>
<dbReference type="Gene3D" id="3.30.70.330">
    <property type="match status" value="2"/>
</dbReference>
<dbReference type="InterPro" id="IPR000504">
    <property type="entry name" value="RRM_dom"/>
</dbReference>
<dbReference type="OrthoDB" id="302770at2759"/>
<evidence type="ECO:0000313" key="7">
    <source>
        <dbReference type="Proteomes" id="UP000009046"/>
    </source>
</evidence>
<evidence type="ECO:0000313" key="6">
    <source>
        <dbReference type="EnsemblMetazoa" id="PHUM509110-PA"/>
    </source>
</evidence>
<dbReference type="CDD" id="cd12424">
    <property type="entry name" value="RRM3_hnRNPL_like"/>
    <property type="match status" value="1"/>
</dbReference>
<dbReference type="eggNOG" id="KOG1456">
    <property type="taxonomic scope" value="Eukaryota"/>
</dbReference>
<dbReference type="PROSITE" id="PS50102">
    <property type="entry name" value="RRM"/>
    <property type="match status" value="1"/>
</dbReference>